<dbReference type="AlphaFoldDB" id="A0AAI8VT59"/>
<keyword evidence="6" id="KW-0325">Glycoprotein</keyword>
<keyword evidence="2" id="KW-0812">Transmembrane</keyword>
<feature type="compositionally biased region" description="Low complexity" evidence="7">
    <location>
        <begin position="121"/>
        <end position="135"/>
    </location>
</feature>
<evidence type="ECO:0000256" key="6">
    <source>
        <dbReference type="ARBA" id="ARBA00023180"/>
    </source>
</evidence>
<keyword evidence="4" id="KW-1133">Transmembrane helix</keyword>
<feature type="chain" id="PRO_5042567733" evidence="8">
    <location>
        <begin position="23"/>
        <end position="157"/>
    </location>
</feature>
<keyword evidence="3 8" id="KW-0732">Signal</keyword>
<evidence type="ECO:0000256" key="1">
    <source>
        <dbReference type="ARBA" id="ARBA00004167"/>
    </source>
</evidence>
<keyword evidence="11" id="KW-1185">Reference proteome</keyword>
<feature type="domain" description="WSC" evidence="9">
    <location>
        <begin position="22"/>
        <end position="111"/>
    </location>
</feature>
<evidence type="ECO:0000256" key="5">
    <source>
        <dbReference type="ARBA" id="ARBA00023136"/>
    </source>
</evidence>
<reference evidence="10" key="1">
    <citation type="submission" date="2023-10" db="EMBL/GenBank/DDBJ databases">
        <authorList>
            <person name="Hackl T."/>
        </authorList>
    </citation>
    <scope>NUCLEOTIDE SEQUENCE</scope>
</reference>
<feature type="signal peptide" evidence="8">
    <location>
        <begin position="1"/>
        <end position="22"/>
    </location>
</feature>
<sequence length="157" mass="16696">MLPPSTIAWTSLLALFASVAQTRTYVGCFSSDAGLVDDGRYVFQSIGYCHDKCASYGRAVWGLTNGTTCLCGETTPSLRDVVEEANCNVPCAGYAMNICGGRGFVSVYLDENNIPDRPPNQTSTQSTQSLQSTTTGAAQPTRSPCKHKLPDTSPGDL</sequence>
<evidence type="ECO:0000256" key="2">
    <source>
        <dbReference type="ARBA" id="ARBA00022692"/>
    </source>
</evidence>
<dbReference type="PROSITE" id="PS51212">
    <property type="entry name" value="WSC"/>
    <property type="match status" value="1"/>
</dbReference>
<gene>
    <name evidence="10" type="ORF">KHLLAP_LOCUS14129</name>
</gene>
<dbReference type="Pfam" id="PF01822">
    <property type="entry name" value="WSC"/>
    <property type="match status" value="1"/>
</dbReference>
<protein>
    <submittedName>
        <fullName evidence="10">Uu.00g017800.m01.CDS01</fullName>
    </submittedName>
</protein>
<evidence type="ECO:0000256" key="8">
    <source>
        <dbReference type="SAM" id="SignalP"/>
    </source>
</evidence>
<evidence type="ECO:0000313" key="10">
    <source>
        <dbReference type="EMBL" id="CAJ2513661.1"/>
    </source>
</evidence>
<dbReference type="InterPro" id="IPR051836">
    <property type="entry name" value="Kremen_rcpt"/>
</dbReference>
<dbReference type="GO" id="GO:0005886">
    <property type="term" value="C:plasma membrane"/>
    <property type="evidence" value="ECO:0007669"/>
    <property type="project" value="TreeGrafter"/>
</dbReference>
<evidence type="ECO:0000313" key="11">
    <source>
        <dbReference type="Proteomes" id="UP001295740"/>
    </source>
</evidence>
<evidence type="ECO:0000256" key="3">
    <source>
        <dbReference type="ARBA" id="ARBA00022729"/>
    </source>
</evidence>
<dbReference type="SMART" id="SM00321">
    <property type="entry name" value="WSC"/>
    <property type="match status" value="1"/>
</dbReference>
<evidence type="ECO:0000256" key="7">
    <source>
        <dbReference type="SAM" id="MobiDB-lite"/>
    </source>
</evidence>
<organism evidence="10 11">
    <name type="scientific">Anthostomella pinea</name>
    <dbReference type="NCBI Taxonomy" id="933095"/>
    <lineage>
        <taxon>Eukaryota</taxon>
        <taxon>Fungi</taxon>
        <taxon>Dikarya</taxon>
        <taxon>Ascomycota</taxon>
        <taxon>Pezizomycotina</taxon>
        <taxon>Sordariomycetes</taxon>
        <taxon>Xylariomycetidae</taxon>
        <taxon>Xylariales</taxon>
        <taxon>Xylariaceae</taxon>
        <taxon>Anthostomella</taxon>
    </lineage>
</organism>
<dbReference type="PANTHER" id="PTHR24269:SF16">
    <property type="entry name" value="PROTEIN SLG1"/>
    <property type="match status" value="1"/>
</dbReference>
<dbReference type="InterPro" id="IPR002889">
    <property type="entry name" value="WSC_carb-bd"/>
</dbReference>
<evidence type="ECO:0000259" key="9">
    <source>
        <dbReference type="PROSITE" id="PS51212"/>
    </source>
</evidence>
<proteinExistence type="predicted"/>
<accession>A0AAI8VT59</accession>
<comment type="subcellular location">
    <subcellularLocation>
        <location evidence="1">Membrane</location>
        <topology evidence="1">Single-pass membrane protein</topology>
    </subcellularLocation>
</comment>
<name>A0AAI8VT59_9PEZI</name>
<dbReference type="Proteomes" id="UP001295740">
    <property type="component" value="Unassembled WGS sequence"/>
</dbReference>
<keyword evidence="5" id="KW-0472">Membrane</keyword>
<feature type="region of interest" description="Disordered" evidence="7">
    <location>
        <begin position="112"/>
        <end position="157"/>
    </location>
</feature>
<dbReference type="EMBL" id="CAUWAG010000020">
    <property type="protein sequence ID" value="CAJ2513661.1"/>
    <property type="molecule type" value="Genomic_DNA"/>
</dbReference>
<comment type="caution">
    <text evidence="10">The sequence shown here is derived from an EMBL/GenBank/DDBJ whole genome shotgun (WGS) entry which is preliminary data.</text>
</comment>
<dbReference type="PANTHER" id="PTHR24269">
    <property type="entry name" value="KREMEN PROTEIN"/>
    <property type="match status" value="1"/>
</dbReference>
<evidence type="ECO:0000256" key="4">
    <source>
        <dbReference type="ARBA" id="ARBA00022989"/>
    </source>
</evidence>